<sequence length="218" mass="25904">MYQYLRSQFGIENLQHQTLCQHKMTIPIVFQKETSPFKDNGYSYNESYFHHANCEAQAVFNTLFSKPDEIEVIVSVYHPPDIHPKVDFIRKYFKGTNKYQIKHRQFMQSLEEGEELVSEYAIQTGRHQLCYPELIQAICNQDFPPRLPRLKNRNVSSVRFYLINRTKHVLYYIYDDRGALVAIQDQVQLEKFKKEFNSILEQAEKCIEEPIINNKSLK</sequence>
<proteinExistence type="predicted"/>
<evidence type="ECO:0000313" key="2">
    <source>
        <dbReference type="EMBL" id="GEN86122.1"/>
    </source>
</evidence>
<keyword evidence="3" id="KW-1185">Reference proteome</keyword>
<dbReference type="Pfam" id="PF13021">
    <property type="entry name" value="DUF3885"/>
    <property type="match status" value="1"/>
</dbReference>
<gene>
    <name evidence="2" type="ORF">OSO01_08610</name>
</gene>
<evidence type="ECO:0000313" key="3">
    <source>
        <dbReference type="Proteomes" id="UP000321558"/>
    </source>
</evidence>
<dbReference type="AlphaFoldDB" id="A0A511ZFA1"/>
<dbReference type="Proteomes" id="UP000321558">
    <property type="component" value="Unassembled WGS sequence"/>
</dbReference>
<comment type="caution">
    <text evidence="2">The sequence shown here is derived from an EMBL/GenBank/DDBJ whole genome shotgun (WGS) entry which is preliminary data.</text>
</comment>
<dbReference type="EMBL" id="BJYM01000003">
    <property type="protein sequence ID" value="GEN86122.1"/>
    <property type="molecule type" value="Genomic_DNA"/>
</dbReference>
<reference evidence="2 3" key="1">
    <citation type="submission" date="2019-07" db="EMBL/GenBank/DDBJ databases">
        <title>Whole genome shotgun sequence of Oceanobacillus sojae NBRC 105379.</title>
        <authorList>
            <person name="Hosoyama A."/>
            <person name="Uohara A."/>
            <person name="Ohji S."/>
            <person name="Ichikawa N."/>
        </authorList>
    </citation>
    <scope>NUCLEOTIDE SEQUENCE [LARGE SCALE GENOMIC DNA]</scope>
    <source>
        <strain evidence="2 3">NBRC 105379</strain>
    </source>
</reference>
<name>A0A511ZFA1_9BACI</name>
<dbReference type="OrthoDB" id="72213at2"/>
<dbReference type="RefSeq" id="WP_147209031.1">
    <property type="nucleotide sequence ID" value="NZ_BJYM01000003.1"/>
</dbReference>
<organism evidence="2 3">
    <name type="scientific">Oceanobacillus sojae</name>
    <dbReference type="NCBI Taxonomy" id="582851"/>
    <lineage>
        <taxon>Bacteria</taxon>
        <taxon>Bacillati</taxon>
        <taxon>Bacillota</taxon>
        <taxon>Bacilli</taxon>
        <taxon>Bacillales</taxon>
        <taxon>Bacillaceae</taxon>
        <taxon>Oceanobacillus</taxon>
    </lineage>
</organism>
<dbReference type="InterPro" id="IPR024976">
    <property type="entry name" value="DUF3885"/>
</dbReference>
<feature type="domain" description="DUF3885" evidence="1">
    <location>
        <begin position="19"/>
        <end position="200"/>
    </location>
</feature>
<protein>
    <recommendedName>
        <fullName evidence="1">DUF3885 domain-containing protein</fullName>
    </recommendedName>
</protein>
<accession>A0A511ZFA1</accession>
<evidence type="ECO:0000259" key="1">
    <source>
        <dbReference type="Pfam" id="PF13021"/>
    </source>
</evidence>